<protein>
    <submittedName>
        <fullName evidence="1">Uncharacterized protein</fullName>
    </submittedName>
</protein>
<feature type="non-terminal residue" evidence="1">
    <location>
        <position position="81"/>
    </location>
</feature>
<dbReference type="EMBL" id="CAJOBI010155128">
    <property type="protein sequence ID" value="CAF4828157.1"/>
    <property type="molecule type" value="Genomic_DNA"/>
</dbReference>
<reference evidence="1" key="1">
    <citation type="submission" date="2021-02" db="EMBL/GenBank/DDBJ databases">
        <authorList>
            <person name="Nowell W R."/>
        </authorList>
    </citation>
    <scope>NUCLEOTIDE SEQUENCE</scope>
</reference>
<accession>A0A8S3BG53</accession>
<comment type="caution">
    <text evidence="1">The sequence shown here is derived from an EMBL/GenBank/DDBJ whole genome shotgun (WGS) entry which is preliminary data.</text>
</comment>
<dbReference type="Proteomes" id="UP000676336">
    <property type="component" value="Unassembled WGS sequence"/>
</dbReference>
<proteinExistence type="predicted"/>
<feature type="non-terminal residue" evidence="1">
    <location>
        <position position="1"/>
    </location>
</feature>
<evidence type="ECO:0000313" key="1">
    <source>
        <dbReference type="EMBL" id="CAF4828157.1"/>
    </source>
</evidence>
<evidence type="ECO:0000313" key="2">
    <source>
        <dbReference type="Proteomes" id="UP000676336"/>
    </source>
</evidence>
<gene>
    <name evidence="1" type="ORF">SMN809_LOCUS48349</name>
</gene>
<dbReference type="AlphaFoldDB" id="A0A8S3BG53"/>
<name>A0A8S3BG53_9BILA</name>
<organism evidence="1 2">
    <name type="scientific">Rotaria magnacalcarata</name>
    <dbReference type="NCBI Taxonomy" id="392030"/>
    <lineage>
        <taxon>Eukaryota</taxon>
        <taxon>Metazoa</taxon>
        <taxon>Spiralia</taxon>
        <taxon>Gnathifera</taxon>
        <taxon>Rotifera</taxon>
        <taxon>Eurotatoria</taxon>
        <taxon>Bdelloidea</taxon>
        <taxon>Philodinida</taxon>
        <taxon>Philodinidae</taxon>
        <taxon>Rotaria</taxon>
    </lineage>
</organism>
<sequence>TKLSEQQQQQQQQLLVYSQSGSDLPQSIYRCHGPIMQKPIPQCTCQPRLPSKPLLSEFHKSLSIVDYIDFDVPDSSTKQDE</sequence>